<feature type="compositionally biased region" description="Basic residues" evidence="1">
    <location>
        <begin position="52"/>
        <end position="63"/>
    </location>
</feature>
<gene>
    <name evidence="2" type="ORF">CEXT_752061</name>
</gene>
<proteinExistence type="predicted"/>
<evidence type="ECO:0000256" key="1">
    <source>
        <dbReference type="SAM" id="MobiDB-lite"/>
    </source>
</evidence>
<reference evidence="2 3" key="1">
    <citation type="submission" date="2021-06" db="EMBL/GenBank/DDBJ databases">
        <title>Caerostris extrusa draft genome.</title>
        <authorList>
            <person name="Kono N."/>
            <person name="Arakawa K."/>
        </authorList>
    </citation>
    <scope>NUCLEOTIDE SEQUENCE [LARGE SCALE GENOMIC DNA]</scope>
</reference>
<evidence type="ECO:0000313" key="3">
    <source>
        <dbReference type="Proteomes" id="UP001054945"/>
    </source>
</evidence>
<organism evidence="2 3">
    <name type="scientific">Caerostris extrusa</name>
    <name type="common">Bark spider</name>
    <name type="synonym">Caerostris bankana</name>
    <dbReference type="NCBI Taxonomy" id="172846"/>
    <lineage>
        <taxon>Eukaryota</taxon>
        <taxon>Metazoa</taxon>
        <taxon>Ecdysozoa</taxon>
        <taxon>Arthropoda</taxon>
        <taxon>Chelicerata</taxon>
        <taxon>Arachnida</taxon>
        <taxon>Araneae</taxon>
        <taxon>Araneomorphae</taxon>
        <taxon>Entelegynae</taxon>
        <taxon>Araneoidea</taxon>
        <taxon>Araneidae</taxon>
        <taxon>Caerostris</taxon>
    </lineage>
</organism>
<name>A0AAV4Y9P6_CAEEX</name>
<protein>
    <submittedName>
        <fullName evidence="2">Uncharacterized protein</fullName>
    </submittedName>
</protein>
<feature type="region of interest" description="Disordered" evidence="1">
    <location>
        <begin position="48"/>
        <end position="70"/>
    </location>
</feature>
<accession>A0AAV4Y9P6</accession>
<sequence length="96" mass="11199">MLQNAPLFFSSNTYHNYARLYENGGTGERISEVFLGKQVKHLTIPSHAQSIAKKRHRTKRKWVTKSSRERNTPAVEIEREGFLVQEALFRPTNRKN</sequence>
<comment type="caution">
    <text evidence="2">The sequence shown here is derived from an EMBL/GenBank/DDBJ whole genome shotgun (WGS) entry which is preliminary data.</text>
</comment>
<dbReference type="EMBL" id="BPLR01001655">
    <property type="protein sequence ID" value="GIZ03813.1"/>
    <property type="molecule type" value="Genomic_DNA"/>
</dbReference>
<dbReference type="AlphaFoldDB" id="A0AAV4Y9P6"/>
<evidence type="ECO:0000313" key="2">
    <source>
        <dbReference type="EMBL" id="GIZ03813.1"/>
    </source>
</evidence>
<keyword evidence="3" id="KW-1185">Reference proteome</keyword>
<dbReference type="Proteomes" id="UP001054945">
    <property type="component" value="Unassembled WGS sequence"/>
</dbReference>